<dbReference type="AlphaFoldDB" id="A0A2H0FGF2"/>
<dbReference type="PANTHER" id="PTHR35340:SF5">
    <property type="entry name" value="ASST-DOMAIN-CONTAINING PROTEIN"/>
    <property type="match status" value="1"/>
</dbReference>
<evidence type="ECO:0000313" key="2">
    <source>
        <dbReference type="EMBL" id="PIQ05091.1"/>
    </source>
</evidence>
<dbReference type="Proteomes" id="UP000230778">
    <property type="component" value="Unassembled WGS sequence"/>
</dbReference>
<evidence type="ECO:0000313" key="3">
    <source>
        <dbReference type="Proteomes" id="UP000230778"/>
    </source>
</evidence>
<feature type="compositionally biased region" description="Basic and acidic residues" evidence="1">
    <location>
        <begin position="50"/>
        <end position="63"/>
    </location>
</feature>
<protein>
    <submittedName>
        <fullName evidence="2">Uncharacterized protein</fullName>
    </submittedName>
</protein>
<name>A0A2H0FGF2_9BACT</name>
<dbReference type="Gene3D" id="2.130.10.10">
    <property type="entry name" value="YVTN repeat-like/Quinoprotein amine dehydrogenase"/>
    <property type="match status" value="1"/>
</dbReference>
<dbReference type="InterPro" id="IPR015943">
    <property type="entry name" value="WD40/YVTN_repeat-like_dom_sf"/>
</dbReference>
<comment type="caution">
    <text evidence="2">The sequence shown here is derived from an EMBL/GenBank/DDBJ whole genome shotgun (WGS) entry which is preliminary data.</text>
</comment>
<evidence type="ECO:0000256" key="1">
    <source>
        <dbReference type="SAM" id="MobiDB-lite"/>
    </source>
</evidence>
<dbReference type="InterPro" id="IPR053143">
    <property type="entry name" value="Arylsulfate_ST"/>
</dbReference>
<accession>A0A2H0FGF2</accession>
<dbReference type="Pfam" id="PF05935">
    <property type="entry name" value="Arylsulfotrans"/>
    <property type="match status" value="1"/>
</dbReference>
<dbReference type="InterPro" id="IPR010262">
    <property type="entry name" value="Arylsulfotransferase_bact"/>
</dbReference>
<dbReference type="PANTHER" id="PTHR35340">
    <property type="entry name" value="PQQ ENZYME REPEAT PROTEIN-RELATED"/>
    <property type="match status" value="1"/>
</dbReference>
<reference evidence="2 3" key="1">
    <citation type="submission" date="2017-09" db="EMBL/GenBank/DDBJ databases">
        <title>Depth-based differentiation of microbial function through sediment-hosted aquifers and enrichment of novel symbionts in the deep terrestrial subsurface.</title>
        <authorList>
            <person name="Probst A.J."/>
            <person name="Ladd B."/>
            <person name="Jarett J.K."/>
            <person name="Geller-Mcgrath D.E."/>
            <person name="Sieber C.M."/>
            <person name="Emerson J.B."/>
            <person name="Anantharaman K."/>
            <person name="Thomas B.C."/>
            <person name="Malmstrom R."/>
            <person name="Stieglmeier M."/>
            <person name="Klingl A."/>
            <person name="Woyke T."/>
            <person name="Ryan C.M."/>
            <person name="Banfield J.F."/>
        </authorList>
    </citation>
    <scope>NUCLEOTIDE SEQUENCE [LARGE SCALE GENOMIC DNA]</scope>
    <source>
        <strain evidence="2">CG18_big_fil_WC_8_21_14_2_50_37_10</strain>
    </source>
</reference>
<proteinExistence type="predicted"/>
<dbReference type="InterPro" id="IPR011047">
    <property type="entry name" value="Quinoprotein_ADH-like_sf"/>
</dbReference>
<feature type="region of interest" description="Disordered" evidence="1">
    <location>
        <begin position="31"/>
        <end position="75"/>
    </location>
</feature>
<feature type="compositionally biased region" description="Basic and acidic residues" evidence="1">
    <location>
        <begin position="31"/>
        <end position="41"/>
    </location>
</feature>
<sequence>MKKSRSLFACLVLTFLILFLVGYALKTEKLPESREENKTKETTPAIAETAEEKVTIPEEKPKETTPATAETDEEKVTIPEEKPMTRGIVDSDLVIEVYDKNKAMDGTTLLPDNRNSDKPKIIEVNMLGEIIWEYDIPQELKKYTNPGFDVELLSNNNILFVLPGNGVYEIDRNKNIVWSYKTTKISHDADRLLNGNTLFVFGNNDLMSDAQVIEINPAGEIVWSWYARDYFNKEPYQSIKDQGWTHTNAVSRLSNGDTLISTRNFNMVVEVNQNGEVVKTIGEGLMTEQHDPILLENGNLLFANHGTPEKAVEINQNENIVWEFEISDPKQWPTRDANRLPNGNTLITTTTKIVEVSKDKEIVWALAIKDVSKFIGQVSAGLGFYKAERIVK</sequence>
<dbReference type="EMBL" id="PCUC01000160">
    <property type="protein sequence ID" value="PIQ05091.1"/>
    <property type="molecule type" value="Genomic_DNA"/>
</dbReference>
<organism evidence="2 3">
    <name type="scientific">Candidatus Nealsonbacteria bacterium CG18_big_fil_WC_8_21_14_2_50_37_10</name>
    <dbReference type="NCBI Taxonomy" id="1974717"/>
    <lineage>
        <taxon>Bacteria</taxon>
        <taxon>Candidatus Nealsoniibacteriota</taxon>
    </lineage>
</organism>
<gene>
    <name evidence="2" type="ORF">COW72_03035</name>
</gene>
<dbReference type="GO" id="GO:0004062">
    <property type="term" value="F:aryl sulfotransferase activity"/>
    <property type="evidence" value="ECO:0007669"/>
    <property type="project" value="InterPro"/>
</dbReference>
<dbReference type="SUPFAM" id="SSF50998">
    <property type="entry name" value="Quinoprotein alcohol dehydrogenase-like"/>
    <property type="match status" value="1"/>
</dbReference>